<dbReference type="PANTHER" id="PTHR45909:SF1">
    <property type="entry name" value="ADP-RIBOSYLATION FACTOR-RELATED PROTEIN 1"/>
    <property type="match status" value="1"/>
</dbReference>
<protein>
    <submittedName>
        <fullName evidence="9">Putative GTP-binding protein</fullName>
    </submittedName>
    <submittedName>
        <fullName evidence="8">Small GTPase superfamily, ARF/SAR type</fullName>
    </submittedName>
</protein>
<evidence type="ECO:0000256" key="3">
    <source>
        <dbReference type="ARBA" id="ARBA00022741"/>
    </source>
</evidence>
<dbReference type="Proteomes" id="UP000195557">
    <property type="component" value="Unassembled WGS sequence"/>
</dbReference>
<keyword evidence="10" id="KW-1185">Reference proteome</keyword>
<comment type="similarity">
    <text evidence="1">Belongs to the small GTPase superfamily. Arf family.</text>
</comment>
<feature type="binding site" evidence="6">
    <location>
        <begin position="14"/>
        <end position="21"/>
    </location>
    <ligand>
        <name>GTP</name>
        <dbReference type="ChEBI" id="CHEBI:37565"/>
    </ligand>
</feature>
<dbReference type="InterPro" id="IPR024156">
    <property type="entry name" value="Small_GTPase_ARF"/>
</dbReference>
<dbReference type="AlphaFoldDB" id="Q01FC8"/>
<sequence>MLGYASPKKVVVLGIQGAGKTSVVERVKDVYGASTRGLRPEQIISTVGMNIAKAPAGVNLPVELIFWDLGGAFGLRGIWESYFKDADACAYVVDGADEGSLEESMVELERALRNAEFGKAMPVLVLSAKSDLSGPEGLEMVRASCDDVFARVDGTASKRSRRVLAVNANTGLGLRPAVEWLAHELTSSEPSLLSSLFSF</sequence>
<dbReference type="GO" id="GO:0005794">
    <property type="term" value="C:Golgi apparatus"/>
    <property type="evidence" value="ECO:0007669"/>
    <property type="project" value="TreeGrafter"/>
</dbReference>
<dbReference type="KEGG" id="ota:OT_ostta01g06620"/>
<dbReference type="SMART" id="SM00177">
    <property type="entry name" value="ARF"/>
    <property type="match status" value="1"/>
</dbReference>
<feature type="binding site" evidence="7">
    <location>
        <position position="46"/>
    </location>
    <ligand>
        <name>Mg(2+)</name>
        <dbReference type="ChEBI" id="CHEBI:18420"/>
    </ligand>
</feature>
<name>Q01FC8_OSTTA</name>
<reference evidence="9" key="3">
    <citation type="submission" date="2017-04" db="EMBL/GenBank/DDBJ databases">
        <title>Population genomics of picophytoplankton unveils novel chromosome hypervariability.</title>
        <authorList>
            <consortium name="DOE Joint Genome Institute"/>
            <person name="Blanc-Mathieu R."/>
            <person name="Krasovec M."/>
            <person name="Hebrard M."/>
            <person name="Yau S."/>
            <person name="Desgranges E."/>
            <person name="Martin J."/>
            <person name="Schackwitz W."/>
            <person name="Kuo A."/>
            <person name="Salin G."/>
            <person name="Donnadieu C."/>
            <person name="Desdevises Y."/>
            <person name="Sanchez-Ferandin S."/>
            <person name="Moreau H."/>
            <person name="Rivals E."/>
            <person name="Grigoriev I.V."/>
            <person name="Grimsley N."/>
            <person name="Eyre-Walker A."/>
            <person name="Piganeau G."/>
        </authorList>
    </citation>
    <scope>NUCLEOTIDE SEQUENCE [LARGE SCALE GENOMIC DNA]</scope>
    <source>
        <strain evidence="9">RCC 1115</strain>
    </source>
</reference>
<evidence type="ECO:0000256" key="7">
    <source>
        <dbReference type="PIRSR" id="PIRSR606689-2"/>
    </source>
</evidence>
<dbReference type="GO" id="GO:0046872">
    <property type="term" value="F:metal ion binding"/>
    <property type="evidence" value="ECO:0007669"/>
    <property type="project" value="UniProtKB-KW"/>
</dbReference>
<reference evidence="8 10" key="1">
    <citation type="journal article" date="2006" name="Proc. Natl. Acad. Sci. U.S.A.">
        <title>Genome analysis of the smallest free-living eukaryote Ostreococcus tauri unveils many unique features.</title>
        <authorList>
            <person name="Derelle E."/>
            <person name="Ferraz C."/>
            <person name="Rombauts S."/>
            <person name="Rouze P."/>
            <person name="Worden A.Z."/>
            <person name="Robbens S."/>
            <person name="Partensky F."/>
            <person name="Degroeve S."/>
            <person name="Echeynie S."/>
            <person name="Cooke R."/>
            <person name="Saeys Y."/>
            <person name="Wuyts J."/>
            <person name="Jabbari K."/>
            <person name="Bowler C."/>
            <person name="Panaud O."/>
            <person name="Piegu B."/>
            <person name="Ball S.G."/>
            <person name="Ral J.-P."/>
            <person name="Bouget F.-Y."/>
            <person name="Piganeau G."/>
            <person name="De Baets B."/>
            <person name="Picard A."/>
            <person name="Delseny M."/>
            <person name="Demaille J."/>
            <person name="Van de Peer Y."/>
            <person name="Moreau H."/>
        </authorList>
    </citation>
    <scope>NUCLEOTIDE SEQUENCE [LARGE SCALE GENOMIC DNA]</scope>
    <source>
        <strain evidence="8 10">OTTH0595</strain>
    </source>
</reference>
<dbReference type="OrthoDB" id="414781at2759"/>
<evidence type="ECO:0000313" key="8">
    <source>
        <dbReference type="EMBL" id="CAL50566.1"/>
    </source>
</evidence>
<proteinExistence type="inferred from homology"/>
<dbReference type="GO" id="GO:0003924">
    <property type="term" value="F:GTPase activity"/>
    <property type="evidence" value="ECO:0007669"/>
    <property type="project" value="InterPro"/>
</dbReference>
<evidence type="ECO:0000313" key="9">
    <source>
        <dbReference type="EMBL" id="OUS42329.1"/>
    </source>
</evidence>
<dbReference type="Pfam" id="PF00025">
    <property type="entry name" value="Arf"/>
    <property type="match status" value="1"/>
</dbReference>
<dbReference type="OMA" id="MEAVYEM"/>
<feature type="binding site" evidence="7">
    <location>
        <position position="21"/>
    </location>
    <ligand>
        <name>Mg(2+)</name>
        <dbReference type="ChEBI" id="CHEBI:18420"/>
    </ligand>
</feature>
<keyword evidence="2" id="KW-0519">Myristate</keyword>
<dbReference type="GO" id="GO:0006886">
    <property type="term" value="P:intracellular protein transport"/>
    <property type="evidence" value="ECO:0007669"/>
    <property type="project" value="TreeGrafter"/>
</dbReference>
<dbReference type="PROSITE" id="PS51417">
    <property type="entry name" value="ARF"/>
    <property type="match status" value="1"/>
</dbReference>
<accession>A0A1Y5HYI5</accession>
<dbReference type="Proteomes" id="UP000009170">
    <property type="component" value="Unassembled WGS sequence"/>
</dbReference>
<dbReference type="GeneID" id="9836350"/>
<dbReference type="Gene3D" id="3.40.50.300">
    <property type="entry name" value="P-loop containing nucleotide triphosphate hydrolases"/>
    <property type="match status" value="1"/>
</dbReference>
<dbReference type="GO" id="GO:0034067">
    <property type="term" value="P:protein localization to Golgi apparatus"/>
    <property type="evidence" value="ECO:0007669"/>
    <property type="project" value="TreeGrafter"/>
</dbReference>
<dbReference type="SUPFAM" id="SSF52540">
    <property type="entry name" value="P-loop containing nucleoside triphosphate hydrolases"/>
    <property type="match status" value="1"/>
</dbReference>
<accession>A0A454XTN7</accession>
<organism evidence="8 10">
    <name type="scientific">Ostreococcus tauri</name>
    <name type="common">Marine green alga</name>
    <dbReference type="NCBI Taxonomy" id="70448"/>
    <lineage>
        <taxon>Eukaryota</taxon>
        <taxon>Viridiplantae</taxon>
        <taxon>Chlorophyta</taxon>
        <taxon>Mamiellophyceae</taxon>
        <taxon>Mamiellales</taxon>
        <taxon>Bathycoccaceae</taxon>
        <taxon>Ostreococcus</taxon>
    </lineage>
</organism>
<evidence type="ECO:0000256" key="4">
    <source>
        <dbReference type="ARBA" id="ARBA00022892"/>
    </source>
</evidence>
<evidence type="ECO:0000256" key="1">
    <source>
        <dbReference type="ARBA" id="ARBA00010290"/>
    </source>
</evidence>
<dbReference type="STRING" id="70448.Q01FC8"/>
<dbReference type="InterPro" id="IPR027417">
    <property type="entry name" value="P-loop_NTPase"/>
</dbReference>
<keyword evidence="2" id="KW-0449">Lipoprotein</keyword>
<dbReference type="EMBL" id="KZ155838">
    <property type="protein sequence ID" value="OUS42329.1"/>
    <property type="molecule type" value="Genomic_DNA"/>
</dbReference>
<dbReference type="EMBL" id="CAID01000001">
    <property type="protein sequence ID" value="CAL50566.1"/>
    <property type="molecule type" value="Genomic_DNA"/>
</dbReference>
<evidence type="ECO:0000256" key="2">
    <source>
        <dbReference type="ARBA" id="ARBA00022707"/>
    </source>
</evidence>
<dbReference type="InterPro" id="IPR006689">
    <property type="entry name" value="Small_GTPase_ARF/SAR"/>
</dbReference>
<feature type="binding site" evidence="6">
    <location>
        <position position="71"/>
    </location>
    <ligand>
        <name>GTP</name>
        <dbReference type="ChEBI" id="CHEBI:37565"/>
    </ligand>
</feature>
<keyword evidence="7" id="KW-0479">Metal-binding</keyword>
<keyword evidence="4" id="KW-0931">ER-Golgi transport</keyword>
<dbReference type="GO" id="GO:0043001">
    <property type="term" value="P:Golgi to plasma membrane protein transport"/>
    <property type="evidence" value="ECO:0007669"/>
    <property type="project" value="TreeGrafter"/>
</dbReference>
<keyword evidence="5 6" id="KW-0342">GTP-binding</keyword>
<evidence type="ECO:0000256" key="5">
    <source>
        <dbReference type="ARBA" id="ARBA00023134"/>
    </source>
</evidence>
<dbReference type="RefSeq" id="XP_003074716.1">
    <property type="nucleotide sequence ID" value="XM_003074668.1"/>
</dbReference>
<accession>Q01FC8</accession>
<keyword evidence="3 6" id="KW-0547">Nucleotide-binding</keyword>
<reference evidence="8" key="2">
    <citation type="journal article" date="2014" name="BMC Genomics">
        <title>An improved genome of the model marine alga Ostreococcus tauri unfolds by assessing Illumina de novo assemblies.</title>
        <authorList>
            <person name="Blanc-Mathieu R."/>
            <person name="Verhelst B."/>
            <person name="Derelle E."/>
            <person name="Rombauts S."/>
            <person name="Bouget F.Y."/>
            <person name="Carre I."/>
            <person name="Chateau A."/>
            <person name="Eyre-Walker A."/>
            <person name="Grimsley N."/>
            <person name="Moreau H."/>
            <person name="Piegu B."/>
            <person name="Rivals E."/>
            <person name="Schackwitz W."/>
            <person name="Van de Peer Y."/>
            <person name="Piganeau G."/>
        </authorList>
    </citation>
    <scope>NUCLEOTIDE SEQUENCE</scope>
    <source>
        <strain evidence="8">RCC4221</strain>
    </source>
</reference>
<evidence type="ECO:0000313" key="10">
    <source>
        <dbReference type="Proteomes" id="UP000009170"/>
    </source>
</evidence>
<evidence type="ECO:0000256" key="6">
    <source>
        <dbReference type="PIRSR" id="PIRSR606689-1"/>
    </source>
</evidence>
<keyword evidence="4" id="KW-0813">Transport</keyword>
<keyword evidence="7" id="KW-0460">Magnesium</keyword>
<dbReference type="InParanoid" id="Q01FC8"/>
<dbReference type="GO" id="GO:0005525">
    <property type="term" value="F:GTP binding"/>
    <property type="evidence" value="ECO:0007669"/>
    <property type="project" value="UniProtKB-KW"/>
</dbReference>
<gene>
    <name evidence="9" type="ORF">BE221DRAFT_62398</name>
    <name evidence="8" type="ORF">OT_ostta01g06620</name>
</gene>
<dbReference type="PANTHER" id="PTHR45909">
    <property type="entry name" value="ADP-RIBOSYLATION FACTOR-RELATED PROTEIN 1"/>
    <property type="match status" value="1"/>
</dbReference>